<reference evidence="3 4" key="1">
    <citation type="submission" date="2020-05" db="EMBL/GenBank/DDBJ databases">
        <authorList>
            <person name="Mo P."/>
        </authorList>
    </citation>
    <scope>NUCLEOTIDE SEQUENCE [LARGE SCALE GENOMIC DNA]</scope>
    <source>
        <strain evidence="3 4">Gen01</strain>
    </source>
</reference>
<gene>
    <name evidence="3" type="ORF">HOP40_16015</name>
</gene>
<dbReference type="EMBL" id="CP053564">
    <property type="protein sequence ID" value="QJY47128.1"/>
    <property type="molecule type" value="Genomic_DNA"/>
</dbReference>
<sequence length="166" mass="17946">MAPVERDTSTFRVRLLGVPAAASIVRERLRAWLDGFGWPEYEADDVVLAVHEAVTNSVEHGYGGREPGEVDVTGVRILDDDGQRVRLLVHDDGRWRPPGDPGYRGRGIAVMRGCVAEVGVHPGDEGTEVVLVSRPVPVPRARGAAPMSVAVLQVRSRVRAPGETGR</sequence>
<dbReference type="CDD" id="cd16936">
    <property type="entry name" value="HATPase_RsbW-like"/>
    <property type="match status" value="1"/>
</dbReference>
<proteinExistence type="predicted"/>
<dbReference type="AlphaFoldDB" id="A0A6M6JGI0"/>
<keyword evidence="1" id="KW-0808">Transferase</keyword>
<dbReference type="InterPro" id="IPR036890">
    <property type="entry name" value="HATPase_C_sf"/>
</dbReference>
<evidence type="ECO:0000256" key="1">
    <source>
        <dbReference type="ARBA" id="ARBA00022527"/>
    </source>
</evidence>
<keyword evidence="1" id="KW-0723">Serine/threonine-protein kinase</keyword>
<protein>
    <submittedName>
        <fullName evidence="3">ATP-binding protein</fullName>
    </submittedName>
</protein>
<dbReference type="PANTHER" id="PTHR35526">
    <property type="entry name" value="ANTI-SIGMA-F FACTOR RSBW-RELATED"/>
    <property type="match status" value="1"/>
</dbReference>
<evidence type="ECO:0000259" key="2">
    <source>
        <dbReference type="Pfam" id="PF13581"/>
    </source>
</evidence>
<name>A0A6M6JGI0_9PSEU</name>
<keyword evidence="4" id="KW-1185">Reference proteome</keyword>
<keyword evidence="3" id="KW-0547">Nucleotide-binding</keyword>
<dbReference type="SUPFAM" id="SSF55874">
    <property type="entry name" value="ATPase domain of HSP90 chaperone/DNA topoisomerase II/histidine kinase"/>
    <property type="match status" value="1"/>
</dbReference>
<organism evidence="3 4">
    <name type="scientific">Pseudonocardia broussonetiae</name>
    <dbReference type="NCBI Taxonomy" id="2736640"/>
    <lineage>
        <taxon>Bacteria</taxon>
        <taxon>Bacillati</taxon>
        <taxon>Actinomycetota</taxon>
        <taxon>Actinomycetes</taxon>
        <taxon>Pseudonocardiales</taxon>
        <taxon>Pseudonocardiaceae</taxon>
        <taxon>Pseudonocardia</taxon>
    </lineage>
</organism>
<dbReference type="Pfam" id="PF13581">
    <property type="entry name" value="HATPase_c_2"/>
    <property type="match status" value="1"/>
</dbReference>
<dbReference type="PANTHER" id="PTHR35526:SF3">
    <property type="entry name" value="ANTI-SIGMA-F FACTOR RSBW"/>
    <property type="match status" value="1"/>
</dbReference>
<accession>A0A6M6JGI0</accession>
<feature type="domain" description="Histidine kinase/HSP90-like ATPase" evidence="2">
    <location>
        <begin position="20"/>
        <end position="132"/>
    </location>
</feature>
<dbReference type="RefSeq" id="WP_172159377.1">
    <property type="nucleotide sequence ID" value="NZ_CP053564.1"/>
</dbReference>
<dbReference type="InterPro" id="IPR003594">
    <property type="entry name" value="HATPase_dom"/>
</dbReference>
<keyword evidence="3" id="KW-0067">ATP-binding</keyword>
<dbReference type="Gene3D" id="3.30.565.10">
    <property type="entry name" value="Histidine kinase-like ATPase, C-terminal domain"/>
    <property type="match status" value="1"/>
</dbReference>
<dbReference type="Proteomes" id="UP000505377">
    <property type="component" value="Chromosome"/>
</dbReference>
<evidence type="ECO:0000313" key="3">
    <source>
        <dbReference type="EMBL" id="QJY47128.1"/>
    </source>
</evidence>
<dbReference type="InterPro" id="IPR050267">
    <property type="entry name" value="Anti-sigma-factor_SerPK"/>
</dbReference>
<dbReference type="KEGG" id="pbro:HOP40_16015"/>
<keyword evidence="1" id="KW-0418">Kinase</keyword>
<dbReference type="GO" id="GO:0005524">
    <property type="term" value="F:ATP binding"/>
    <property type="evidence" value="ECO:0007669"/>
    <property type="project" value="UniProtKB-KW"/>
</dbReference>
<dbReference type="GO" id="GO:0004674">
    <property type="term" value="F:protein serine/threonine kinase activity"/>
    <property type="evidence" value="ECO:0007669"/>
    <property type="project" value="UniProtKB-KW"/>
</dbReference>
<evidence type="ECO:0000313" key="4">
    <source>
        <dbReference type="Proteomes" id="UP000505377"/>
    </source>
</evidence>